<organism evidence="2">
    <name type="scientific">Mustela putorius furo</name>
    <name type="common">European domestic ferret</name>
    <name type="synonym">Mustela furo</name>
    <dbReference type="NCBI Taxonomy" id="9669"/>
    <lineage>
        <taxon>Eukaryota</taxon>
        <taxon>Metazoa</taxon>
        <taxon>Chordata</taxon>
        <taxon>Craniata</taxon>
        <taxon>Vertebrata</taxon>
        <taxon>Euteleostomi</taxon>
        <taxon>Mammalia</taxon>
        <taxon>Eutheria</taxon>
        <taxon>Laurasiatheria</taxon>
        <taxon>Carnivora</taxon>
        <taxon>Caniformia</taxon>
        <taxon>Musteloidea</taxon>
        <taxon>Mustelidae</taxon>
        <taxon>Mustelinae</taxon>
        <taxon>Mustela</taxon>
    </lineage>
</organism>
<reference evidence="2" key="1">
    <citation type="submission" date="2024-06" db="UniProtKB">
        <authorList>
            <consortium name="Ensembl"/>
        </authorList>
    </citation>
    <scope>IDENTIFICATION</scope>
</reference>
<dbReference type="EMBL" id="AEYP01086048">
    <property type="status" value="NOT_ANNOTATED_CDS"/>
    <property type="molecule type" value="Genomic_DNA"/>
</dbReference>
<dbReference type="Ensembl" id="ENSMPUT00000018875.1">
    <property type="protein sequence ID" value="ENSMPUP00000018603.1"/>
    <property type="gene ID" value="ENSMPUG00000018723.1"/>
</dbReference>
<dbReference type="InParanoid" id="M3Z4U1"/>
<name>M3Z4U1_MUSPF</name>
<feature type="region of interest" description="Disordered" evidence="1">
    <location>
        <begin position="276"/>
        <end position="363"/>
    </location>
</feature>
<accession>M3Z4U1</accession>
<protein>
    <submittedName>
        <fullName evidence="2">Uncharacterized protein</fullName>
    </submittedName>
</protein>
<evidence type="ECO:0000256" key="1">
    <source>
        <dbReference type="SAM" id="MobiDB-lite"/>
    </source>
</evidence>
<proteinExistence type="predicted"/>
<dbReference type="HOGENOM" id="CLU_762823_0_0_1"/>
<evidence type="ECO:0000313" key="2">
    <source>
        <dbReference type="Ensembl" id="ENSMPUP00000018603.1"/>
    </source>
</evidence>
<sequence length="363" mass="39411">MLEPQRSTPKAAAWAGKYRKGSVSALMGATQEAPRRAGSPASPEAHFLQLRATSRVRTRGPTWVQIPAPPRRGWVTLDSICDLLHLRFLSYNHSMSQHPPDMAVRRAERFPTWRGVWLPPDEQGHILHHHQDAPVLAPSCCLASGHSPQHMGVPRPQPTAMPRGPHVGHWTAPQTSALWGSHCLPAPPGLDHHVPPRAPARGRDRGLCTPPALCRIISEPWLRQRHTCDHGPDTGFSAQPCPWAQPISHPLSPSLSQHIPLTNPVSLTPAIGEGTILPASWPSGQHPGQPGVPMQDRRHGHPKPASGPGSCPMQRMAHRHASQVPLPSGNKTLSTRPPSHWPAPGRLGRCGCRSPAARSTHST</sequence>
<dbReference type="AlphaFoldDB" id="M3Z4U1"/>